<evidence type="ECO:0000256" key="2">
    <source>
        <dbReference type="RuleBase" id="RU362080"/>
    </source>
</evidence>
<dbReference type="Gene3D" id="3.40.1620.10">
    <property type="entry name" value="YefM-like domain"/>
    <property type="match status" value="1"/>
</dbReference>
<dbReference type="EMBL" id="PEZX01000023">
    <property type="protein sequence ID" value="PIS07015.1"/>
    <property type="molecule type" value="Genomic_DNA"/>
</dbReference>
<dbReference type="Pfam" id="PF02604">
    <property type="entry name" value="PhdYeFM_antitox"/>
    <property type="match status" value="1"/>
</dbReference>
<evidence type="ECO:0000313" key="3">
    <source>
        <dbReference type="EMBL" id="PIS07015.1"/>
    </source>
</evidence>
<dbReference type="InterPro" id="IPR006442">
    <property type="entry name" value="Antitoxin_Phd/YefM"/>
</dbReference>
<dbReference type="Proteomes" id="UP000231162">
    <property type="component" value="Unassembled WGS sequence"/>
</dbReference>
<protein>
    <recommendedName>
        <fullName evidence="2">Antitoxin</fullName>
    </recommendedName>
</protein>
<organism evidence="3 4">
    <name type="scientific">Candidatus Berkelbacteria bacterium CG10_big_fil_rev_8_21_14_0_10_43_14</name>
    <dbReference type="NCBI Taxonomy" id="1974515"/>
    <lineage>
        <taxon>Bacteria</taxon>
        <taxon>Candidatus Berkelbacteria</taxon>
    </lineage>
</organism>
<sequence length="91" mass="10288">MQGVRMQNVINAYKARTNFGELLNEVSYQKKSIVIQRANKDMAALVPMEIFQAIVDVPENGIELYSNQRIAEFEKADAISADLKQKLDSII</sequence>
<comment type="function">
    <text evidence="2">Antitoxin component of a type II toxin-antitoxin (TA) system.</text>
</comment>
<dbReference type="AlphaFoldDB" id="A0A2M6R8Z5"/>
<evidence type="ECO:0000313" key="4">
    <source>
        <dbReference type="Proteomes" id="UP000231162"/>
    </source>
</evidence>
<gene>
    <name evidence="3" type="ORF">COT79_01645</name>
</gene>
<comment type="similarity">
    <text evidence="1 2">Belongs to the phD/YefM antitoxin family.</text>
</comment>
<accession>A0A2M6R8Z5</accession>
<name>A0A2M6R8Z5_9BACT</name>
<comment type="caution">
    <text evidence="3">The sequence shown here is derived from an EMBL/GenBank/DDBJ whole genome shotgun (WGS) entry which is preliminary data.</text>
</comment>
<reference evidence="4" key="1">
    <citation type="submission" date="2017-09" db="EMBL/GenBank/DDBJ databases">
        <title>Depth-based differentiation of microbial function through sediment-hosted aquifers and enrichment of novel symbionts in the deep terrestrial subsurface.</title>
        <authorList>
            <person name="Probst A.J."/>
            <person name="Ladd B."/>
            <person name="Jarett J.K."/>
            <person name="Geller-Mcgrath D.E."/>
            <person name="Sieber C.M.K."/>
            <person name="Emerson J.B."/>
            <person name="Anantharaman K."/>
            <person name="Thomas B.C."/>
            <person name="Malmstrom R."/>
            <person name="Stieglmeier M."/>
            <person name="Klingl A."/>
            <person name="Woyke T."/>
            <person name="Ryan C.M."/>
            <person name="Banfield J.F."/>
        </authorList>
    </citation>
    <scope>NUCLEOTIDE SEQUENCE [LARGE SCALE GENOMIC DNA]</scope>
</reference>
<evidence type="ECO:0000256" key="1">
    <source>
        <dbReference type="ARBA" id="ARBA00009981"/>
    </source>
</evidence>
<dbReference type="SUPFAM" id="SSF143120">
    <property type="entry name" value="YefM-like"/>
    <property type="match status" value="1"/>
</dbReference>
<dbReference type="InterPro" id="IPR036165">
    <property type="entry name" value="YefM-like_sf"/>
</dbReference>
<proteinExistence type="inferred from homology"/>